<feature type="non-terminal residue" evidence="1">
    <location>
        <position position="1"/>
    </location>
</feature>
<reference evidence="1" key="1">
    <citation type="journal article" date="2014" name="Front. Microbiol.">
        <title>High frequency of phylogenetically diverse reductive dehalogenase-homologous genes in deep subseafloor sedimentary metagenomes.</title>
        <authorList>
            <person name="Kawai M."/>
            <person name="Futagami T."/>
            <person name="Toyoda A."/>
            <person name="Takaki Y."/>
            <person name="Nishi S."/>
            <person name="Hori S."/>
            <person name="Arai W."/>
            <person name="Tsubouchi T."/>
            <person name="Morono Y."/>
            <person name="Uchiyama I."/>
            <person name="Ito T."/>
            <person name="Fujiyama A."/>
            <person name="Inagaki F."/>
            <person name="Takami H."/>
        </authorList>
    </citation>
    <scope>NUCLEOTIDE SEQUENCE</scope>
    <source>
        <strain evidence="1">Expedition CK06-06</strain>
    </source>
</reference>
<name>X1EKW4_9ZZZZ</name>
<dbReference type="AlphaFoldDB" id="X1EKW4"/>
<protein>
    <submittedName>
        <fullName evidence="1">Uncharacterized protein</fullName>
    </submittedName>
</protein>
<sequence length="150" mass="17837">NYLKTGETFRVDVPLTEILPIGELPNNLKHHNVHVDTYGVLQIGNKMIYLAGENNGEQHEDSEDGWKSFQKISRFKGTYKDWQELIKRDKLKVKNFKKFNTLGYYLIVVPHNIKRKDRYHYIIGEFESQTGIKLKNIDYIDWRSLFFNNQ</sequence>
<accession>X1EKW4</accession>
<comment type="caution">
    <text evidence="1">The sequence shown here is derived from an EMBL/GenBank/DDBJ whole genome shotgun (WGS) entry which is preliminary data.</text>
</comment>
<gene>
    <name evidence="1" type="ORF">S03H2_15406</name>
</gene>
<organism evidence="1">
    <name type="scientific">marine sediment metagenome</name>
    <dbReference type="NCBI Taxonomy" id="412755"/>
    <lineage>
        <taxon>unclassified sequences</taxon>
        <taxon>metagenomes</taxon>
        <taxon>ecological metagenomes</taxon>
    </lineage>
</organism>
<evidence type="ECO:0000313" key="1">
    <source>
        <dbReference type="EMBL" id="GAH33237.1"/>
    </source>
</evidence>
<dbReference type="EMBL" id="BARU01007833">
    <property type="protein sequence ID" value="GAH33237.1"/>
    <property type="molecule type" value="Genomic_DNA"/>
</dbReference>
<proteinExistence type="predicted"/>